<reference evidence="2 3" key="1">
    <citation type="submission" date="2021-03" db="EMBL/GenBank/DDBJ databases">
        <authorList>
            <person name="King G.J."/>
            <person name="Bancroft I."/>
            <person name="Baten A."/>
            <person name="Bloomfield J."/>
            <person name="Borpatragohain P."/>
            <person name="He Z."/>
            <person name="Irish N."/>
            <person name="Irwin J."/>
            <person name="Liu K."/>
            <person name="Mauleon R.P."/>
            <person name="Moore J."/>
            <person name="Morris R."/>
            <person name="Ostergaard L."/>
            <person name="Wang B."/>
            <person name="Wells R."/>
        </authorList>
    </citation>
    <scope>NUCLEOTIDE SEQUENCE [LARGE SCALE GENOMIC DNA]</scope>
    <source>
        <strain evidence="2">R-o-18</strain>
        <tissue evidence="2">Leaf</tissue>
    </source>
</reference>
<proteinExistence type="predicted"/>
<accession>A0ABQ7NGB3</accession>
<evidence type="ECO:0000313" key="2">
    <source>
        <dbReference type="EMBL" id="KAG5409936.1"/>
    </source>
</evidence>
<feature type="compositionally biased region" description="Basic and acidic residues" evidence="1">
    <location>
        <begin position="215"/>
        <end position="231"/>
    </location>
</feature>
<feature type="compositionally biased region" description="Basic and acidic residues" evidence="1">
    <location>
        <begin position="249"/>
        <end position="259"/>
    </location>
</feature>
<dbReference type="Proteomes" id="UP000823674">
    <property type="component" value="Chromosome A02"/>
</dbReference>
<feature type="region of interest" description="Disordered" evidence="1">
    <location>
        <begin position="189"/>
        <end position="264"/>
    </location>
</feature>
<gene>
    <name evidence="2" type="primary">A02g503850.1_BraROA</name>
    <name evidence="2" type="ORF">IGI04_006255</name>
</gene>
<protein>
    <submittedName>
        <fullName evidence="2">Uncharacterized protein</fullName>
    </submittedName>
</protein>
<feature type="compositionally biased region" description="Polar residues" evidence="1">
    <location>
        <begin position="196"/>
        <end position="206"/>
    </location>
</feature>
<dbReference type="EMBL" id="JADBGQ010000002">
    <property type="protein sequence ID" value="KAG5409936.1"/>
    <property type="molecule type" value="Genomic_DNA"/>
</dbReference>
<evidence type="ECO:0000313" key="3">
    <source>
        <dbReference type="Proteomes" id="UP000823674"/>
    </source>
</evidence>
<evidence type="ECO:0000256" key="1">
    <source>
        <dbReference type="SAM" id="MobiDB-lite"/>
    </source>
</evidence>
<organism evidence="2 3">
    <name type="scientific">Brassica rapa subsp. trilocularis</name>
    <dbReference type="NCBI Taxonomy" id="1813537"/>
    <lineage>
        <taxon>Eukaryota</taxon>
        <taxon>Viridiplantae</taxon>
        <taxon>Streptophyta</taxon>
        <taxon>Embryophyta</taxon>
        <taxon>Tracheophyta</taxon>
        <taxon>Spermatophyta</taxon>
        <taxon>Magnoliopsida</taxon>
        <taxon>eudicotyledons</taxon>
        <taxon>Gunneridae</taxon>
        <taxon>Pentapetalae</taxon>
        <taxon>rosids</taxon>
        <taxon>malvids</taxon>
        <taxon>Brassicales</taxon>
        <taxon>Brassicaceae</taxon>
        <taxon>Brassiceae</taxon>
        <taxon>Brassica</taxon>
    </lineage>
</organism>
<sequence>MNNQFEALNASKIDLPFFFFHSCELNTTYLSLSLHNELKKLKILILKFLWFIESVRQTTYLGSRLAVDDLPFSRLAVDDLPGSRLVNAEKFDFPRRLTFQSRRLNFQSSEITDFKVNCKNNLCVDQTTYNHKQNYYRSFIYKDKLGFHLSRQDQTTFKKSRRLLRSPDDFQEEVQTTLQEVQTTFRKSRRLPDDFQMTSRRLTSKSSQKHKNLPKRSEKSRRLPRSPDDFLKVQTTSWKSRRLPGSPDDFVRRLPRSPDDFQTTSRRLTDDFLDDLHFSRLVKKLKQTTYM</sequence>
<keyword evidence="3" id="KW-1185">Reference proteome</keyword>
<comment type="caution">
    <text evidence="2">The sequence shown here is derived from an EMBL/GenBank/DDBJ whole genome shotgun (WGS) entry which is preliminary data.</text>
</comment>
<name>A0ABQ7NGB3_BRACM</name>